<protein>
    <submittedName>
        <fullName evidence="1">Uncharacterized protein</fullName>
    </submittedName>
</protein>
<dbReference type="Proteomes" id="UP000829196">
    <property type="component" value="Unassembled WGS sequence"/>
</dbReference>
<proteinExistence type="predicted"/>
<accession>A0A8T3B2V6</accession>
<comment type="caution">
    <text evidence="1">The sequence shown here is derived from an EMBL/GenBank/DDBJ whole genome shotgun (WGS) entry which is preliminary data.</text>
</comment>
<organism evidence="1 2">
    <name type="scientific">Dendrobium nobile</name>
    <name type="common">Orchid</name>
    <dbReference type="NCBI Taxonomy" id="94219"/>
    <lineage>
        <taxon>Eukaryota</taxon>
        <taxon>Viridiplantae</taxon>
        <taxon>Streptophyta</taxon>
        <taxon>Embryophyta</taxon>
        <taxon>Tracheophyta</taxon>
        <taxon>Spermatophyta</taxon>
        <taxon>Magnoliopsida</taxon>
        <taxon>Liliopsida</taxon>
        <taxon>Asparagales</taxon>
        <taxon>Orchidaceae</taxon>
        <taxon>Epidendroideae</taxon>
        <taxon>Malaxideae</taxon>
        <taxon>Dendrobiinae</taxon>
        <taxon>Dendrobium</taxon>
    </lineage>
</organism>
<dbReference type="AlphaFoldDB" id="A0A8T3B2V6"/>
<keyword evidence="2" id="KW-1185">Reference proteome</keyword>
<dbReference type="EMBL" id="JAGYWB010000011">
    <property type="protein sequence ID" value="KAI0503750.1"/>
    <property type="molecule type" value="Genomic_DNA"/>
</dbReference>
<evidence type="ECO:0000313" key="1">
    <source>
        <dbReference type="EMBL" id="KAI0503750.1"/>
    </source>
</evidence>
<evidence type="ECO:0000313" key="2">
    <source>
        <dbReference type="Proteomes" id="UP000829196"/>
    </source>
</evidence>
<gene>
    <name evidence="1" type="ORF">KFK09_014691</name>
</gene>
<reference evidence="1" key="1">
    <citation type="journal article" date="2022" name="Front. Genet.">
        <title>Chromosome-Scale Assembly of the Dendrobium nobile Genome Provides Insights Into the Molecular Mechanism of the Biosynthesis of the Medicinal Active Ingredient of Dendrobium.</title>
        <authorList>
            <person name="Xu Q."/>
            <person name="Niu S.-C."/>
            <person name="Li K.-L."/>
            <person name="Zheng P.-J."/>
            <person name="Zhang X.-J."/>
            <person name="Jia Y."/>
            <person name="Liu Y."/>
            <person name="Niu Y.-X."/>
            <person name="Yu L.-H."/>
            <person name="Chen D.-F."/>
            <person name="Zhang G.-Q."/>
        </authorList>
    </citation>
    <scope>NUCLEOTIDE SEQUENCE</scope>
    <source>
        <tissue evidence="1">Leaf</tissue>
    </source>
</reference>
<sequence length="59" mass="7000">MDLNLFAFYFKKNVQNSNYFTELVSFHQGYVLNNIKYIRLLLSSDIAYPNMRQASRKSS</sequence>
<name>A0A8T3B2V6_DENNO</name>